<reference evidence="1 2" key="1">
    <citation type="submission" date="2010-12" db="EMBL/GenBank/DDBJ databases">
        <title>The Genome Sequence of Micromonas pusilla virus SP1.</title>
        <authorList>
            <consortium name="The Broad Institute Genome Sequencing Platform"/>
            <person name="Henn M.R."/>
            <person name="Suttle C."/>
            <person name="Winget D."/>
            <person name="Chan A."/>
            <person name="Levin J."/>
            <person name="Malboeuf C."/>
            <person name="Casali M."/>
            <person name="Russ C."/>
            <person name="Lennon N."/>
            <person name="Chapman S.B."/>
            <person name="Erlich R."/>
            <person name="Young S.K."/>
            <person name="Yandava C."/>
            <person name="Zeng Q."/>
            <person name="Alvarado L."/>
            <person name="Anderson S."/>
            <person name="Berlin A."/>
            <person name="Chen Z."/>
            <person name="Freedman E."/>
            <person name="Gellesch M."/>
            <person name="Goldberg J."/>
            <person name="Green L."/>
            <person name="Griggs A."/>
            <person name="Gujja S."/>
            <person name="Heilman E.R."/>
            <person name="Heiman D."/>
            <person name="Hollinger A."/>
            <person name="Howarth C."/>
            <person name="Larson L."/>
            <person name="Mehta T."/>
            <person name="Pearson M."/>
            <person name="Roberts A."/>
            <person name="Ryan E."/>
            <person name="Saif S."/>
            <person name="Shea T."/>
            <person name="Shenoy N."/>
            <person name="Sisk P."/>
            <person name="Stolte C."/>
            <person name="Sykes S."/>
            <person name="White J."/>
            <person name="Haas B."/>
            <person name="Nusbaum C."/>
            <person name="Birren B."/>
        </authorList>
    </citation>
    <scope>NUCLEOTIDE SEQUENCE [LARGE SCALE GENOMIC DNA]</scope>
    <source>
        <strain evidence="1 2">SP1</strain>
    </source>
</reference>
<protein>
    <submittedName>
        <fullName evidence="1">Uncharacterized protein</fullName>
    </submittedName>
</protein>
<evidence type="ECO:0000313" key="1">
    <source>
        <dbReference type="EMBL" id="AET84879.1"/>
    </source>
</evidence>
<dbReference type="EMBL" id="JF974320">
    <property type="protein sequence ID" value="AET84879.1"/>
    <property type="molecule type" value="Genomic_DNA"/>
</dbReference>
<dbReference type="Proteomes" id="UP000232710">
    <property type="component" value="Segment"/>
</dbReference>
<sequence length="215" mass="24543">MYIQYMKLATIIVSRSKSCSVKTLHVVLKINIKCLQSNINNEIAYVNDNPYDKAEIIQKYMKSHERIIFIDHGIGIDDDSIQQLLEPHENIGCLVMPGPLEGIDWDMFKSKVKINSSEPVHQMGLTFDTVLGKKISDNIYHVLQTESKCWMMNTKNVIKTIKDRKSGTWKISPKIFDKFKEQGVKIYAFTASKLTITYTHECISNILNAAGVKVN</sequence>
<organism evidence="1 2">
    <name type="scientific">Micromonas pusilla virus SP1</name>
    <name type="common">MpV-SP1</name>
    <dbReference type="NCBI Taxonomy" id="373996"/>
    <lineage>
        <taxon>Viruses</taxon>
        <taxon>Varidnaviria</taxon>
        <taxon>Bamfordvirae</taxon>
        <taxon>Nucleocytoviricota</taxon>
        <taxon>Megaviricetes</taxon>
        <taxon>Algavirales</taxon>
        <taxon>Phycodnaviridae</taxon>
        <taxon>Prasinovirus</taxon>
        <taxon>Prasinovirus micromonas</taxon>
    </lineage>
</organism>
<evidence type="ECO:0000313" key="2">
    <source>
        <dbReference type="Proteomes" id="UP000232710"/>
    </source>
</evidence>
<proteinExistence type="predicted"/>
<organismHost>
    <name type="scientific">Micromonas pusilla</name>
    <name type="common">Picoplanktonic green alga</name>
    <name type="synonym">Chromulina pusilla</name>
    <dbReference type="NCBI Taxonomy" id="38833"/>
</organismHost>
<accession>G9E652</accession>
<keyword evidence="2" id="KW-1185">Reference proteome</keyword>
<gene>
    <name evidence="1" type="ORF">MPXG_00081</name>
</gene>
<name>G9E652_MPSP1</name>